<dbReference type="EMBL" id="MFIV01000021">
    <property type="protein sequence ID" value="OGF99487.1"/>
    <property type="molecule type" value="Genomic_DNA"/>
</dbReference>
<evidence type="ECO:0000256" key="3">
    <source>
        <dbReference type="ARBA" id="ARBA00022605"/>
    </source>
</evidence>
<feature type="domain" description="Dihydrodipicolinate reductase N-terminal" evidence="14">
    <location>
        <begin position="2"/>
        <end position="125"/>
    </location>
</feature>
<proteinExistence type="inferred from homology"/>
<dbReference type="InterPro" id="IPR022663">
    <property type="entry name" value="DapB_C"/>
</dbReference>
<dbReference type="GO" id="GO:0008839">
    <property type="term" value="F:4-hydroxy-tetrahydrodipicolinate reductase"/>
    <property type="evidence" value="ECO:0007669"/>
    <property type="project" value="UniProtKB-UniRule"/>
</dbReference>
<dbReference type="SUPFAM" id="SSF51735">
    <property type="entry name" value="NAD(P)-binding Rossmann-fold domains"/>
    <property type="match status" value="1"/>
</dbReference>
<name>A0A1F5YH25_9BACT</name>
<evidence type="ECO:0000256" key="7">
    <source>
        <dbReference type="ARBA" id="ARBA00023027"/>
    </source>
</evidence>
<dbReference type="Pfam" id="PF01113">
    <property type="entry name" value="DapB_N"/>
    <property type="match status" value="1"/>
</dbReference>
<keyword evidence="7 13" id="KW-0520">NAD</keyword>
<dbReference type="GO" id="GO:0051287">
    <property type="term" value="F:NAD binding"/>
    <property type="evidence" value="ECO:0007669"/>
    <property type="project" value="UniProtKB-UniRule"/>
</dbReference>
<feature type="binding site" evidence="13">
    <location>
        <begin position="122"/>
        <end position="125"/>
    </location>
    <ligand>
        <name>NAD(+)</name>
        <dbReference type="ChEBI" id="CHEBI:57540"/>
    </ligand>
</feature>
<evidence type="ECO:0000256" key="8">
    <source>
        <dbReference type="ARBA" id="ARBA00023154"/>
    </source>
</evidence>
<dbReference type="NCBIfam" id="TIGR00036">
    <property type="entry name" value="dapB"/>
    <property type="match status" value="1"/>
</dbReference>
<dbReference type="InterPro" id="IPR000846">
    <property type="entry name" value="DapB_N"/>
</dbReference>
<keyword evidence="6 13" id="KW-0560">Oxidoreductase</keyword>
<organism evidence="16 17">
    <name type="scientific">Candidatus Glassbacteria bacterium GWA2_58_10</name>
    <dbReference type="NCBI Taxonomy" id="1817865"/>
    <lineage>
        <taxon>Bacteria</taxon>
        <taxon>Candidatus Glassiibacteriota</taxon>
    </lineage>
</organism>
<keyword evidence="2 13" id="KW-0963">Cytoplasm</keyword>
<accession>A0A1F5YH25</accession>
<feature type="domain" description="Dihydrodipicolinate reductase C-terminal" evidence="15">
    <location>
        <begin position="128"/>
        <end position="264"/>
    </location>
</feature>
<feature type="active site" description="Proton donor/acceptor" evidence="13">
    <location>
        <position position="155"/>
    </location>
</feature>
<dbReference type="PROSITE" id="PS01298">
    <property type="entry name" value="DAPB"/>
    <property type="match status" value="1"/>
</dbReference>
<evidence type="ECO:0000256" key="11">
    <source>
        <dbReference type="ARBA" id="ARBA00049080"/>
    </source>
</evidence>
<feature type="binding site" evidence="13">
    <location>
        <position position="156"/>
    </location>
    <ligand>
        <name>(S)-2,3,4,5-tetrahydrodipicolinate</name>
        <dbReference type="ChEBI" id="CHEBI:16845"/>
    </ligand>
</feature>
<dbReference type="GO" id="GO:0016726">
    <property type="term" value="F:oxidoreductase activity, acting on CH or CH2 groups, NAD or NADP as acceptor"/>
    <property type="evidence" value="ECO:0007669"/>
    <property type="project" value="UniProtKB-UniRule"/>
</dbReference>
<protein>
    <recommendedName>
        <fullName evidence="10 13">4-hydroxy-tetrahydrodipicolinate reductase</fullName>
        <shortName evidence="13">HTPA reductase</shortName>
        <ecNumber evidence="10 13">1.17.1.8</ecNumber>
    </recommendedName>
</protein>
<dbReference type="GO" id="GO:0050661">
    <property type="term" value="F:NADP binding"/>
    <property type="evidence" value="ECO:0007669"/>
    <property type="project" value="UniProtKB-UniRule"/>
</dbReference>
<evidence type="ECO:0000259" key="14">
    <source>
        <dbReference type="Pfam" id="PF01113"/>
    </source>
</evidence>
<feature type="binding site" evidence="13">
    <location>
        <begin position="165"/>
        <end position="166"/>
    </location>
    <ligand>
        <name>(S)-2,3,4,5-tetrahydrodipicolinate</name>
        <dbReference type="ChEBI" id="CHEBI:16845"/>
    </ligand>
</feature>
<dbReference type="InterPro" id="IPR036291">
    <property type="entry name" value="NAD(P)-bd_dom_sf"/>
</dbReference>
<dbReference type="CDD" id="cd02274">
    <property type="entry name" value="DHDPR_N"/>
    <property type="match status" value="1"/>
</dbReference>
<dbReference type="UniPathway" id="UPA00034">
    <property type="reaction ID" value="UER00018"/>
</dbReference>
<keyword evidence="8 13" id="KW-0457">Lysine biosynthesis</keyword>
<evidence type="ECO:0000256" key="5">
    <source>
        <dbReference type="ARBA" id="ARBA00022915"/>
    </source>
</evidence>
<comment type="subunit">
    <text evidence="13">Homotetramer.</text>
</comment>
<feature type="binding site" evidence="13">
    <location>
        <begin position="8"/>
        <end position="13"/>
    </location>
    <ligand>
        <name>NAD(+)</name>
        <dbReference type="ChEBI" id="CHEBI:57540"/>
    </ligand>
</feature>
<gene>
    <name evidence="13" type="primary">dapB</name>
    <name evidence="16" type="ORF">A2Z86_12530</name>
</gene>
<keyword evidence="3 13" id="KW-0028">Amino-acid biosynthesis</keyword>
<keyword evidence="4 13" id="KW-0521">NADP</keyword>
<evidence type="ECO:0000313" key="16">
    <source>
        <dbReference type="EMBL" id="OGF99487.1"/>
    </source>
</evidence>
<evidence type="ECO:0000259" key="15">
    <source>
        <dbReference type="Pfam" id="PF05173"/>
    </source>
</evidence>
<comment type="function">
    <text evidence="13">Catalyzes the conversion of 4-hydroxy-tetrahydrodipicolinate (HTPA) to tetrahydrodipicolinate.</text>
</comment>
<keyword evidence="5 13" id="KW-0220">Diaminopimelate biosynthesis</keyword>
<evidence type="ECO:0000256" key="6">
    <source>
        <dbReference type="ARBA" id="ARBA00023002"/>
    </source>
</evidence>
<dbReference type="InterPro" id="IPR022664">
    <property type="entry name" value="DapB_N_CS"/>
</dbReference>
<comment type="subcellular location">
    <subcellularLocation>
        <location evidence="13">Cytoplasm</location>
    </subcellularLocation>
</comment>
<evidence type="ECO:0000256" key="10">
    <source>
        <dbReference type="ARBA" id="ARBA00038983"/>
    </source>
</evidence>
<comment type="caution">
    <text evidence="13">Lacks conserved residue(s) required for the propagation of feature annotation.</text>
</comment>
<evidence type="ECO:0000256" key="13">
    <source>
        <dbReference type="HAMAP-Rule" id="MF_00102"/>
    </source>
</evidence>
<dbReference type="InterPro" id="IPR023940">
    <property type="entry name" value="DHDPR_bac"/>
</dbReference>
<evidence type="ECO:0000313" key="17">
    <source>
        <dbReference type="Proteomes" id="UP000176992"/>
    </source>
</evidence>
<feature type="binding site" evidence="13">
    <location>
        <begin position="98"/>
        <end position="100"/>
    </location>
    <ligand>
        <name>NAD(+)</name>
        <dbReference type="ChEBI" id="CHEBI:57540"/>
    </ligand>
</feature>
<comment type="pathway">
    <text evidence="9 13">Amino-acid biosynthesis; L-lysine biosynthesis via DAP pathway; (S)-tetrahydrodipicolinate from L-aspartate: step 4/4.</text>
</comment>
<sequence length="268" mass="27676">MIEICLLGACGRMGKRIAAALAESADLHLRGAVESAGHPALGKDIGELAGVQALGVSVSDQPGAALEGCAVAIDFSLPESVGRTAGLCAAKGVALVTGVTGIAQPVSDKLKEAAEKVAVVWAPNMSVGVNLMFKVAAEVAGVLGGDFDVEIVETHHRLKRDAPSGTAKRLAEVIADSLGRKLADVACYGRQGITGERDPAQIAIHAVRSGDVVGEHTVIFGGLGERFEITHRAHSRDTFARGALVAARFASRARPGLYDMQDVLGLKD</sequence>
<evidence type="ECO:0000256" key="1">
    <source>
        <dbReference type="ARBA" id="ARBA00006642"/>
    </source>
</evidence>
<dbReference type="Gene3D" id="3.30.360.10">
    <property type="entry name" value="Dihydrodipicolinate Reductase, domain 2"/>
    <property type="match status" value="1"/>
</dbReference>
<dbReference type="PANTHER" id="PTHR20836">
    <property type="entry name" value="DIHYDRODIPICOLINATE REDUCTASE"/>
    <property type="match status" value="1"/>
</dbReference>
<comment type="caution">
    <text evidence="13">Was originally thought to be a dihydrodipicolinate reductase (DHDPR), catalyzing the conversion of dihydrodipicolinate to tetrahydrodipicolinate. However, it was shown in E.coli that the substrate of the enzymatic reaction is not dihydrodipicolinate (DHDP) but in fact (2S,4S)-4-hydroxy-2,3,4,5-tetrahydrodipicolinic acid (HTPA), the product released by the DapA-catalyzed reaction.</text>
</comment>
<evidence type="ECO:0000256" key="4">
    <source>
        <dbReference type="ARBA" id="ARBA00022857"/>
    </source>
</evidence>
<comment type="catalytic activity">
    <reaction evidence="12 13">
        <text>(S)-2,3,4,5-tetrahydrodipicolinate + NAD(+) + H2O = (2S,4S)-4-hydroxy-2,3,4,5-tetrahydrodipicolinate + NADH + H(+)</text>
        <dbReference type="Rhea" id="RHEA:35323"/>
        <dbReference type="ChEBI" id="CHEBI:15377"/>
        <dbReference type="ChEBI" id="CHEBI:15378"/>
        <dbReference type="ChEBI" id="CHEBI:16845"/>
        <dbReference type="ChEBI" id="CHEBI:57540"/>
        <dbReference type="ChEBI" id="CHEBI:57945"/>
        <dbReference type="ChEBI" id="CHEBI:67139"/>
        <dbReference type="EC" id="1.17.1.8"/>
    </reaction>
</comment>
<feature type="active site" description="Proton donor" evidence="13">
    <location>
        <position position="159"/>
    </location>
</feature>
<comment type="similarity">
    <text evidence="1 13">Belongs to the DapB family.</text>
</comment>
<reference evidence="16 17" key="1">
    <citation type="journal article" date="2016" name="Nat. Commun.">
        <title>Thousands of microbial genomes shed light on interconnected biogeochemical processes in an aquifer system.</title>
        <authorList>
            <person name="Anantharaman K."/>
            <person name="Brown C.T."/>
            <person name="Hug L.A."/>
            <person name="Sharon I."/>
            <person name="Castelle C.J."/>
            <person name="Probst A.J."/>
            <person name="Thomas B.C."/>
            <person name="Singh A."/>
            <person name="Wilkins M.J."/>
            <person name="Karaoz U."/>
            <person name="Brodie E.L."/>
            <person name="Williams K.H."/>
            <person name="Hubbard S.S."/>
            <person name="Banfield J.F."/>
        </authorList>
    </citation>
    <scope>NUCLEOTIDE SEQUENCE [LARGE SCALE GENOMIC DNA]</scope>
</reference>
<dbReference type="AlphaFoldDB" id="A0A1F5YH25"/>
<dbReference type="FunFam" id="3.30.360.10:FF:000004">
    <property type="entry name" value="4-hydroxy-tetrahydrodipicolinate reductase"/>
    <property type="match status" value="1"/>
</dbReference>
<dbReference type="Gene3D" id="3.40.50.720">
    <property type="entry name" value="NAD(P)-binding Rossmann-like Domain"/>
    <property type="match status" value="1"/>
</dbReference>
<dbReference type="GO" id="GO:0009089">
    <property type="term" value="P:lysine biosynthetic process via diaminopimelate"/>
    <property type="evidence" value="ECO:0007669"/>
    <property type="project" value="UniProtKB-UniRule"/>
</dbReference>
<dbReference type="GO" id="GO:0019877">
    <property type="term" value="P:diaminopimelate biosynthetic process"/>
    <property type="evidence" value="ECO:0007669"/>
    <property type="project" value="UniProtKB-UniRule"/>
</dbReference>
<comment type="caution">
    <text evidence="16">The sequence shown here is derived from an EMBL/GenBank/DDBJ whole genome shotgun (WGS) entry which is preliminary data.</text>
</comment>
<dbReference type="Proteomes" id="UP000176992">
    <property type="component" value="Unassembled WGS sequence"/>
</dbReference>
<dbReference type="GO" id="GO:0005829">
    <property type="term" value="C:cytosol"/>
    <property type="evidence" value="ECO:0007669"/>
    <property type="project" value="TreeGrafter"/>
</dbReference>
<evidence type="ECO:0000256" key="12">
    <source>
        <dbReference type="ARBA" id="ARBA00049396"/>
    </source>
</evidence>
<dbReference type="Pfam" id="PF05173">
    <property type="entry name" value="DapB_C"/>
    <property type="match status" value="1"/>
</dbReference>
<dbReference type="PIRSF" id="PIRSF000161">
    <property type="entry name" value="DHPR"/>
    <property type="match status" value="1"/>
</dbReference>
<evidence type="ECO:0000256" key="9">
    <source>
        <dbReference type="ARBA" id="ARBA00037922"/>
    </source>
</evidence>
<evidence type="ECO:0000256" key="2">
    <source>
        <dbReference type="ARBA" id="ARBA00022490"/>
    </source>
</evidence>
<dbReference type="SUPFAM" id="SSF55347">
    <property type="entry name" value="Glyceraldehyde-3-phosphate dehydrogenase-like, C-terminal domain"/>
    <property type="match status" value="1"/>
</dbReference>
<comment type="catalytic activity">
    <reaction evidence="11 13">
        <text>(S)-2,3,4,5-tetrahydrodipicolinate + NADP(+) + H2O = (2S,4S)-4-hydroxy-2,3,4,5-tetrahydrodipicolinate + NADPH + H(+)</text>
        <dbReference type="Rhea" id="RHEA:35331"/>
        <dbReference type="ChEBI" id="CHEBI:15377"/>
        <dbReference type="ChEBI" id="CHEBI:15378"/>
        <dbReference type="ChEBI" id="CHEBI:16845"/>
        <dbReference type="ChEBI" id="CHEBI:57783"/>
        <dbReference type="ChEBI" id="CHEBI:58349"/>
        <dbReference type="ChEBI" id="CHEBI:67139"/>
        <dbReference type="EC" id="1.17.1.8"/>
    </reaction>
</comment>
<dbReference type="PANTHER" id="PTHR20836:SF0">
    <property type="entry name" value="4-HYDROXY-TETRAHYDRODIPICOLINATE REDUCTASE 1, CHLOROPLASTIC-RELATED"/>
    <property type="match status" value="1"/>
</dbReference>
<dbReference type="EC" id="1.17.1.8" evidence="10 13"/>
<dbReference type="HAMAP" id="MF_00102">
    <property type="entry name" value="DapB"/>
    <property type="match status" value="1"/>
</dbReference>